<dbReference type="InterPro" id="IPR036390">
    <property type="entry name" value="WH_DNA-bd_sf"/>
</dbReference>
<keyword evidence="2" id="KW-0805">Transcription regulation</keyword>
<accession>A0A1V2R1J7</accession>
<evidence type="ECO:0000313" key="6">
    <source>
        <dbReference type="EMBL" id="ONK03862.1"/>
    </source>
</evidence>
<dbReference type="RefSeq" id="WP_039355779.1">
    <property type="nucleotide sequence ID" value="NZ_CP097896.1"/>
</dbReference>
<dbReference type="InterPro" id="IPR058163">
    <property type="entry name" value="LysR-type_TF_proteobact-type"/>
</dbReference>
<dbReference type="GO" id="GO:0003700">
    <property type="term" value="F:DNA-binding transcription factor activity"/>
    <property type="evidence" value="ECO:0007669"/>
    <property type="project" value="InterPro"/>
</dbReference>
<dbReference type="InterPro" id="IPR000847">
    <property type="entry name" value="LysR_HTH_N"/>
</dbReference>
<dbReference type="GO" id="GO:0043565">
    <property type="term" value="F:sequence-specific DNA binding"/>
    <property type="evidence" value="ECO:0007669"/>
    <property type="project" value="TreeGrafter"/>
</dbReference>
<evidence type="ECO:0000256" key="2">
    <source>
        <dbReference type="ARBA" id="ARBA00023015"/>
    </source>
</evidence>
<dbReference type="PANTHER" id="PTHR30537">
    <property type="entry name" value="HTH-TYPE TRANSCRIPTIONAL REGULATOR"/>
    <property type="match status" value="1"/>
</dbReference>
<dbReference type="PROSITE" id="PS50931">
    <property type="entry name" value="HTH_LYSR"/>
    <property type="match status" value="1"/>
</dbReference>
<dbReference type="Proteomes" id="UP000189286">
    <property type="component" value="Unassembled WGS sequence"/>
</dbReference>
<dbReference type="Gene3D" id="1.10.10.10">
    <property type="entry name" value="Winged helix-like DNA-binding domain superfamily/Winged helix DNA-binding domain"/>
    <property type="match status" value="1"/>
</dbReference>
<evidence type="ECO:0000256" key="4">
    <source>
        <dbReference type="ARBA" id="ARBA00023163"/>
    </source>
</evidence>
<name>A0A1V2R1J7_9GAMM</name>
<evidence type="ECO:0000259" key="5">
    <source>
        <dbReference type="PROSITE" id="PS50931"/>
    </source>
</evidence>
<reference evidence="7" key="1">
    <citation type="submission" date="2016-11" db="EMBL/GenBank/DDBJ databases">
        <authorList>
            <person name="Panda P."/>
            <person name="Visnovsky S."/>
            <person name="Pitman A."/>
        </authorList>
    </citation>
    <scope>NUCLEOTIDE SEQUENCE [LARGE SCALE GENOMIC DNA]</scope>
    <source>
        <strain evidence="7">ICMP 9972</strain>
    </source>
</reference>
<keyword evidence="4" id="KW-0804">Transcription</keyword>
<dbReference type="Pfam" id="PF00126">
    <property type="entry name" value="HTH_1"/>
    <property type="match status" value="1"/>
</dbReference>
<evidence type="ECO:0000256" key="1">
    <source>
        <dbReference type="ARBA" id="ARBA00009437"/>
    </source>
</evidence>
<protein>
    <submittedName>
        <fullName evidence="6">LysR family transcriptional regulator</fullName>
    </submittedName>
</protein>
<evidence type="ECO:0000313" key="7">
    <source>
        <dbReference type="Proteomes" id="UP000189286"/>
    </source>
</evidence>
<dbReference type="OrthoDB" id="5526340at2"/>
<dbReference type="Gene3D" id="3.40.190.10">
    <property type="entry name" value="Periplasmic binding protein-like II"/>
    <property type="match status" value="2"/>
</dbReference>
<comment type="similarity">
    <text evidence="1">Belongs to the LysR transcriptional regulatory family.</text>
</comment>
<dbReference type="InterPro" id="IPR036388">
    <property type="entry name" value="WH-like_DNA-bd_sf"/>
</dbReference>
<proteinExistence type="inferred from homology"/>
<dbReference type="EMBL" id="MPUJ01000010">
    <property type="protein sequence ID" value="ONK03862.1"/>
    <property type="molecule type" value="Genomic_DNA"/>
</dbReference>
<dbReference type="PANTHER" id="PTHR30537:SF26">
    <property type="entry name" value="GLYCINE CLEAVAGE SYSTEM TRANSCRIPTIONAL ACTIVATOR"/>
    <property type="match status" value="1"/>
</dbReference>
<organism evidence="6 7">
    <name type="scientific">Pectobacterium actinidiae</name>
    <dbReference type="NCBI Taxonomy" id="1507808"/>
    <lineage>
        <taxon>Bacteria</taxon>
        <taxon>Pseudomonadati</taxon>
        <taxon>Pseudomonadota</taxon>
        <taxon>Gammaproteobacteria</taxon>
        <taxon>Enterobacterales</taxon>
        <taxon>Pectobacteriaceae</taxon>
        <taxon>Pectobacterium</taxon>
    </lineage>
</organism>
<comment type="caution">
    <text evidence="6">The sequence shown here is derived from an EMBL/GenBank/DDBJ whole genome shotgun (WGS) entry which is preliminary data.</text>
</comment>
<evidence type="ECO:0000256" key="3">
    <source>
        <dbReference type="ARBA" id="ARBA00023125"/>
    </source>
</evidence>
<dbReference type="InterPro" id="IPR005119">
    <property type="entry name" value="LysR_subst-bd"/>
</dbReference>
<keyword evidence="3" id="KW-0238">DNA-binding</keyword>
<dbReference type="GO" id="GO:0006351">
    <property type="term" value="P:DNA-templated transcription"/>
    <property type="evidence" value="ECO:0007669"/>
    <property type="project" value="TreeGrafter"/>
</dbReference>
<dbReference type="SUPFAM" id="SSF53850">
    <property type="entry name" value="Periplasmic binding protein-like II"/>
    <property type="match status" value="1"/>
</dbReference>
<gene>
    <name evidence="6" type="ORF">BSK71_15695</name>
</gene>
<dbReference type="Pfam" id="PF03466">
    <property type="entry name" value="LysR_substrate"/>
    <property type="match status" value="1"/>
</dbReference>
<sequence>MDWTKIPPLYALKAFESAAKHQSFTLAASELFISQSAISKHINTIEIFFERKLFYRNGPKVFLTKEGESFATELSHAFEILSKACENIHRAGTVLTISSPYTFSIRQFIPVLRKYKNQDGFPIVTVETINDECSYPPANSKHHDATVKYGNGKFSNEWDCTLLSPECLIVVVSPKLLHLFEKDNRILIDLVYVKSRELDWSFWCEEARLKERFQVINKYEFESMDSAINAVIKGLGIAVVDIGMVYDELMDGVLLTPFKCAFYSGKGYYFLRQVDCVNNYSSLLDSVKLDLSSRRLSELCFNDGCTVSNHNCRLMATEDINK</sequence>
<dbReference type="AlphaFoldDB" id="A0A1V2R1J7"/>
<feature type="domain" description="HTH lysR-type" evidence="5">
    <location>
        <begin position="7"/>
        <end position="64"/>
    </location>
</feature>
<dbReference type="SUPFAM" id="SSF46785">
    <property type="entry name" value="Winged helix' DNA-binding domain"/>
    <property type="match status" value="1"/>
</dbReference>